<dbReference type="EMBL" id="PDEM01000023">
    <property type="protein sequence ID" value="PHZ84745.1"/>
    <property type="molecule type" value="Genomic_DNA"/>
</dbReference>
<dbReference type="AlphaFoldDB" id="A0A2G4YQZ6"/>
<dbReference type="SUPFAM" id="SSF52540">
    <property type="entry name" value="P-loop containing nucleoside triphosphate hydrolases"/>
    <property type="match status" value="1"/>
</dbReference>
<evidence type="ECO:0000313" key="3">
    <source>
        <dbReference type="EMBL" id="PHZ84745.1"/>
    </source>
</evidence>
<evidence type="ECO:0000313" key="4">
    <source>
        <dbReference type="Proteomes" id="UP000229730"/>
    </source>
</evidence>
<dbReference type="Pfam" id="PF07755">
    <property type="entry name" value="DUF1611"/>
    <property type="match status" value="1"/>
</dbReference>
<accession>A0A2G4YQZ6</accession>
<dbReference type="RefSeq" id="WP_099473051.1">
    <property type="nucleotide sequence ID" value="NZ_CP041025.1"/>
</dbReference>
<dbReference type="OrthoDB" id="9778498at2"/>
<dbReference type="Gene3D" id="3.40.50.720">
    <property type="entry name" value="NAD(P)-binding Rossmann-like Domain"/>
    <property type="match status" value="1"/>
</dbReference>
<dbReference type="Proteomes" id="UP000229730">
    <property type="component" value="Unassembled WGS sequence"/>
</dbReference>
<keyword evidence="4" id="KW-1185">Reference proteome</keyword>
<dbReference type="Pfam" id="PF17396">
    <property type="entry name" value="DUF1611_N"/>
    <property type="match status" value="1"/>
</dbReference>
<organism evidence="3 4">
    <name type="scientific">Paremcibacter congregatus</name>
    <dbReference type="NCBI Taxonomy" id="2043170"/>
    <lineage>
        <taxon>Bacteria</taxon>
        <taxon>Pseudomonadati</taxon>
        <taxon>Pseudomonadota</taxon>
        <taxon>Alphaproteobacteria</taxon>
        <taxon>Emcibacterales</taxon>
        <taxon>Emcibacteraceae</taxon>
        <taxon>Paremcibacter</taxon>
    </lineage>
</organism>
<reference evidence="3 4" key="1">
    <citation type="submission" date="2017-10" db="EMBL/GenBank/DDBJ databases">
        <title>Frigbacter circumglobatus gen. nov. sp. nov., isolated from sediment cultured in situ.</title>
        <authorList>
            <person name="Zhao Z."/>
        </authorList>
    </citation>
    <scope>NUCLEOTIDE SEQUENCE [LARGE SCALE GENOMIC DNA]</scope>
    <source>
        <strain evidence="3 4">ZYL</strain>
    </source>
</reference>
<dbReference type="PANTHER" id="PTHR40690">
    <property type="entry name" value="GLL3100 PROTEIN"/>
    <property type="match status" value="1"/>
</dbReference>
<dbReference type="InterPro" id="IPR027417">
    <property type="entry name" value="P-loop_NTPase"/>
</dbReference>
<comment type="caution">
    <text evidence="3">The sequence shown here is derived from an EMBL/GenBank/DDBJ whole genome shotgun (WGS) entry which is preliminary data.</text>
</comment>
<dbReference type="PIRSF" id="PIRSF026760">
    <property type="entry name" value="UCP026760"/>
    <property type="match status" value="1"/>
</dbReference>
<dbReference type="InterPro" id="IPR011669">
    <property type="entry name" value="DgcN-like"/>
</dbReference>
<evidence type="ECO:0000259" key="2">
    <source>
        <dbReference type="Pfam" id="PF17396"/>
    </source>
</evidence>
<dbReference type="InParanoid" id="A0A2G4YQZ6"/>
<dbReference type="Gene3D" id="3.40.50.300">
    <property type="entry name" value="P-loop containing nucleotide triphosphate hydrolases"/>
    <property type="match status" value="1"/>
</dbReference>
<protein>
    <submittedName>
        <fullName evidence="3">EBNA-1 nuclear protein</fullName>
    </submittedName>
</protein>
<evidence type="ECO:0000259" key="1">
    <source>
        <dbReference type="Pfam" id="PF07755"/>
    </source>
</evidence>
<gene>
    <name evidence="3" type="ORF">CRD36_10695</name>
</gene>
<dbReference type="InterPro" id="IPR035086">
    <property type="entry name" value="DgcN-like_C"/>
</dbReference>
<dbReference type="PANTHER" id="PTHR40690:SF1">
    <property type="entry name" value="DUF1611 DOMAIN-CONTAINING PROTEIN"/>
    <property type="match status" value="1"/>
</dbReference>
<name>A0A2G4YQZ6_9PROT</name>
<sequence length="341" mass="36716">MTQKPLDLKTPYLLFLGDAQEDGLAKTAFGIHEWCPEKCKGQMRLDGCKVDLGLEDLNPVEAKTVHNVGTLVIGVANLGGYVPDNWVAPLCGALRAGLDIAAGLHTRLNDIEFLRETAKQLGRTIYDVRQTTQELKVGNGQKRSGKRLLTVAADCAIGKKYAALAIAKEMQSRGMAADFRATGQTGILIAGGGIGIDAVVADFISGAAEMVSPENAKDHWDIIEGQGALFHPAYAGVALGLLHGSQPDALVICHDPDRSHTAFMEGFALPDMETVIRRNIEAAQLTNPHVKVAGISVNTSRMTDDDAKFYMADLSQQTKLPVCDPVRTGMNNIVDYLVHDR</sequence>
<proteinExistence type="predicted"/>
<feature type="domain" description="D-glutamate N-acetyltransferase-like C-terminal" evidence="1">
    <location>
        <begin position="137"/>
        <end position="334"/>
    </location>
</feature>
<dbReference type="InterPro" id="IPR035402">
    <property type="entry name" value="DgcN-like_N"/>
</dbReference>
<feature type="domain" description="D-glutamate N-acetyltransferase-like N-terminal" evidence="2">
    <location>
        <begin position="46"/>
        <end position="130"/>
    </location>
</feature>